<dbReference type="RefSeq" id="WP_099881126.1">
    <property type="nucleotide sequence ID" value="NZ_CP024608.1"/>
</dbReference>
<proteinExistence type="predicted"/>
<reference evidence="1" key="1">
    <citation type="submission" date="2017-10" db="EMBL/GenBank/DDBJ databases">
        <title>Massilia psychrophilum sp. nov., a novel purple-pigmented bacterium isolated from Tianshan glacier, Xinjiang Municipality, China.</title>
        <authorList>
            <person name="Wang H."/>
        </authorList>
    </citation>
    <scope>NUCLEOTIDE SEQUENCE [LARGE SCALE GENOMIC DNA]</scope>
    <source>
        <strain evidence="1">B2</strain>
    </source>
</reference>
<accession>A0A2D2DTG0</accession>
<evidence type="ECO:0000313" key="1">
    <source>
        <dbReference type="EMBL" id="ATQ78264.1"/>
    </source>
</evidence>
<gene>
    <name evidence="1" type="ORF">CR152_29965</name>
</gene>
<dbReference type="KEGG" id="mass:CR152_29965"/>
<sequence length="144" mass="16690">MRLNIVSDANWESRVDLVLNWLSSTSYRQFFSDQDYGDGLCGVSVVLICRDPILKFKRRIRLSKKEKKLYMDIMLPLEGFVNAEAVSRKTMVIDSLLVEVPKIVGEYSIPAFSAERFLVDFAEVFSNLKQQISIEEIERQGQRY</sequence>
<dbReference type="OrthoDB" id="1359970at2"/>
<evidence type="ECO:0000313" key="2">
    <source>
        <dbReference type="Proteomes" id="UP000229897"/>
    </source>
</evidence>
<dbReference type="Proteomes" id="UP000229897">
    <property type="component" value="Chromosome"/>
</dbReference>
<protein>
    <submittedName>
        <fullName evidence="1">Uncharacterized protein</fullName>
    </submittedName>
</protein>
<name>A0A2D2DTG0_9BURK</name>
<organism evidence="1 2">
    <name type="scientific">Massilia violaceinigra</name>
    <dbReference type="NCBI Taxonomy" id="2045208"/>
    <lineage>
        <taxon>Bacteria</taxon>
        <taxon>Pseudomonadati</taxon>
        <taxon>Pseudomonadota</taxon>
        <taxon>Betaproteobacteria</taxon>
        <taxon>Burkholderiales</taxon>
        <taxon>Oxalobacteraceae</taxon>
        <taxon>Telluria group</taxon>
        <taxon>Massilia</taxon>
    </lineage>
</organism>
<dbReference type="EMBL" id="CP024608">
    <property type="protein sequence ID" value="ATQ78264.1"/>
    <property type="molecule type" value="Genomic_DNA"/>
</dbReference>
<dbReference type="AlphaFoldDB" id="A0A2D2DTG0"/>
<keyword evidence="2" id="KW-1185">Reference proteome</keyword>